<dbReference type="InterPro" id="IPR047182">
    <property type="entry name" value="MRM1"/>
</dbReference>
<dbReference type="GO" id="GO:0003723">
    <property type="term" value="F:RNA binding"/>
    <property type="evidence" value="ECO:0007669"/>
    <property type="project" value="InterPro"/>
</dbReference>
<dbReference type="InterPro" id="IPR029026">
    <property type="entry name" value="tRNA_m1G_MTases_N"/>
</dbReference>
<dbReference type="GO" id="GO:0005739">
    <property type="term" value="C:mitochondrion"/>
    <property type="evidence" value="ECO:0007669"/>
    <property type="project" value="UniProtKB-SubCell"/>
</dbReference>
<feature type="region of interest" description="Disordered" evidence="10">
    <location>
        <begin position="37"/>
        <end position="194"/>
    </location>
</feature>
<dbReference type="SUPFAM" id="SSF55315">
    <property type="entry name" value="L30e-like"/>
    <property type="match status" value="1"/>
</dbReference>
<proteinExistence type="inferred from homology"/>
<dbReference type="InterPro" id="IPR029028">
    <property type="entry name" value="Alpha/beta_knot_MTases"/>
</dbReference>
<evidence type="ECO:0000256" key="6">
    <source>
        <dbReference type="ARBA" id="ARBA00022691"/>
    </source>
</evidence>
<dbReference type="GeneID" id="54473978"/>
<reference evidence="12" key="1">
    <citation type="journal article" date="2020" name="Stud. Mycol.">
        <title>101 Dothideomycetes genomes: a test case for predicting lifestyles and emergence of pathogens.</title>
        <authorList>
            <person name="Haridas S."/>
            <person name="Albert R."/>
            <person name="Binder M."/>
            <person name="Bloem J."/>
            <person name="Labutti K."/>
            <person name="Salamov A."/>
            <person name="Andreopoulos B."/>
            <person name="Baker S."/>
            <person name="Barry K."/>
            <person name="Bills G."/>
            <person name="Bluhm B."/>
            <person name="Cannon C."/>
            <person name="Castanera R."/>
            <person name="Culley D."/>
            <person name="Daum C."/>
            <person name="Ezra D."/>
            <person name="Gonzalez J."/>
            <person name="Henrissat B."/>
            <person name="Kuo A."/>
            <person name="Liang C."/>
            <person name="Lipzen A."/>
            <person name="Lutzoni F."/>
            <person name="Magnuson J."/>
            <person name="Mondo S."/>
            <person name="Nolan M."/>
            <person name="Ohm R."/>
            <person name="Pangilinan J."/>
            <person name="Park H.-J."/>
            <person name="Ramirez L."/>
            <person name="Alfaro M."/>
            <person name="Sun H."/>
            <person name="Tritt A."/>
            <person name="Yoshinaga Y."/>
            <person name="Zwiers L.-H."/>
            <person name="Turgeon B."/>
            <person name="Goodwin S."/>
            <person name="Spatafora J."/>
            <person name="Crous P."/>
            <person name="Grigoriev I."/>
        </authorList>
    </citation>
    <scope>NUCLEOTIDE SEQUENCE</scope>
    <source>
        <strain evidence="12">CBS 113389</strain>
    </source>
</reference>
<sequence length="689" mass="75587">MSTGCPTSRVWIQRTVRAWVRTSCRSVSTTSAINRGLRATKSAERGRRDVGERFSRIQRSDHARPTQQRSSLTREPPRWQQRDRINPGYRQLASKEADRANASSPRQRFVEGQQRSKTASPAQQRSPFNLSRWHQAGRENARKFEAADAEPDRSEASSPRQRFTIRRDHQPGKDSATDGSKETSPKPRFNEVNEQDSINAIFAQLKQPLTTLRSGNSNERSLSEVRRLLRTVNQKFKAGSWLSKPIHRALTAEFPSELWGWRKEAGTIPRLWFNRPERSVQLIFEDGSSDEKVLVDIMDAEERSKLVPAAGASVKKEPASEHAAASASARQSLSITRTPRGDRISIARSENEEVDDDNPISVPYSNAASTFLYGFNVIFAALQGRRRKLYKLYLQPRVTTREAQGRSIERLARETGISIDKNVNPRLLDRMSEERAHNGVVLEASIPPAPPVLALGTPNRRSGDVPLVLNWQSAEDAAVNGAPQSLPTKADSWRHPFIVMLDGITDPGNVGSILRTCYFYGVDAVAFATNTCAKISSPALAKAASGACDAAQLLALPKPSGFVYESAKAGWKVYAAVAPASSSTSEDGDHPQHSRTPHMSTSLLASSSPLLHHPCILILGAEGEGLRENLKRRADAFVSIEGGLSAGDGLDVGIDSLNVSAAASVLLESFLRKPKGAPPKQDTTGELGF</sequence>
<keyword evidence="7" id="KW-0809">Transit peptide</keyword>
<evidence type="ECO:0000256" key="10">
    <source>
        <dbReference type="SAM" id="MobiDB-lite"/>
    </source>
</evidence>
<dbReference type="InterPro" id="IPR047261">
    <property type="entry name" value="MRM1_MeTrfase_dom"/>
</dbReference>
<evidence type="ECO:0000256" key="4">
    <source>
        <dbReference type="ARBA" id="ARBA00022603"/>
    </source>
</evidence>
<dbReference type="InterPro" id="IPR001537">
    <property type="entry name" value="SpoU_MeTrfase"/>
</dbReference>
<comment type="similarity">
    <text evidence="2">Belongs to the class IV-like SAM-binding methyltransferase superfamily. RNA methyltransferase TrmH family.</text>
</comment>
<dbReference type="Pfam" id="PF08032">
    <property type="entry name" value="SpoU_sub_bind"/>
    <property type="match status" value="1"/>
</dbReference>
<dbReference type="Gene3D" id="3.40.1280.10">
    <property type="match status" value="1"/>
</dbReference>
<evidence type="ECO:0000259" key="11">
    <source>
        <dbReference type="SMART" id="SM00967"/>
    </source>
</evidence>
<dbReference type="SUPFAM" id="SSF75217">
    <property type="entry name" value="alpha/beta knot"/>
    <property type="match status" value="1"/>
</dbReference>
<evidence type="ECO:0000256" key="1">
    <source>
        <dbReference type="ARBA" id="ARBA00004173"/>
    </source>
</evidence>
<keyword evidence="4" id="KW-0489">Methyltransferase</keyword>
<evidence type="ECO:0000256" key="9">
    <source>
        <dbReference type="ARBA" id="ARBA00034881"/>
    </source>
</evidence>
<dbReference type="SMART" id="SM00967">
    <property type="entry name" value="SpoU_sub_bind"/>
    <property type="match status" value="1"/>
</dbReference>
<keyword evidence="3" id="KW-0698">rRNA processing</keyword>
<feature type="region of interest" description="Disordered" evidence="10">
    <location>
        <begin position="309"/>
        <end position="342"/>
    </location>
</feature>
<evidence type="ECO:0000256" key="2">
    <source>
        <dbReference type="ARBA" id="ARBA00007228"/>
    </source>
</evidence>
<evidence type="ECO:0000313" key="12">
    <source>
        <dbReference type="EMBL" id="KAF2485331.1"/>
    </source>
</evidence>
<dbReference type="GO" id="GO:0016435">
    <property type="term" value="F:rRNA (guanine) methyltransferase activity"/>
    <property type="evidence" value="ECO:0007669"/>
    <property type="project" value="TreeGrafter"/>
</dbReference>
<gene>
    <name evidence="12" type="ORF">BDY17DRAFT_293383</name>
</gene>
<accession>A0A6A6PZY0</accession>
<feature type="compositionally biased region" description="Basic and acidic residues" evidence="10">
    <location>
        <begin position="165"/>
        <end position="191"/>
    </location>
</feature>
<evidence type="ECO:0000256" key="3">
    <source>
        <dbReference type="ARBA" id="ARBA00022552"/>
    </source>
</evidence>
<dbReference type="RefSeq" id="XP_033591900.1">
    <property type="nucleotide sequence ID" value="XM_033732976.1"/>
</dbReference>
<evidence type="ECO:0000256" key="8">
    <source>
        <dbReference type="ARBA" id="ARBA00023128"/>
    </source>
</evidence>
<name>A0A6A6PZY0_9PEZI</name>
<dbReference type="Gene3D" id="3.30.1330.30">
    <property type="match status" value="1"/>
</dbReference>
<dbReference type="InterPro" id="IPR013123">
    <property type="entry name" value="SpoU_subst-bd"/>
</dbReference>
<evidence type="ECO:0000313" key="13">
    <source>
        <dbReference type="Proteomes" id="UP000799767"/>
    </source>
</evidence>
<dbReference type="InterPro" id="IPR029064">
    <property type="entry name" value="Ribosomal_eL30-like_sf"/>
</dbReference>
<dbReference type="EMBL" id="MU001633">
    <property type="protein sequence ID" value="KAF2485331.1"/>
    <property type="molecule type" value="Genomic_DNA"/>
</dbReference>
<feature type="compositionally biased region" description="Basic and acidic residues" evidence="10">
    <location>
        <begin position="136"/>
        <end position="155"/>
    </location>
</feature>
<keyword evidence="8" id="KW-0496">Mitochondrion</keyword>
<keyword evidence="13" id="KW-1185">Reference proteome</keyword>
<evidence type="ECO:0000256" key="5">
    <source>
        <dbReference type="ARBA" id="ARBA00022679"/>
    </source>
</evidence>
<dbReference type="AlphaFoldDB" id="A0A6A6PZY0"/>
<dbReference type="PANTHER" id="PTHR46103">
    <property type="entry name" value="RRNA METHYLTRANSFERASE 1, MITOCHONDRIAL"/>
    <property type="match status" value="1"/>
</dbReference>
<dbReference type="Pfam" id="PF00588">
    <property type="entry name" value="SpoU_methylase"/>
    <property type="match status" value="1"/>
</dbReference>
<dbReference type="PANTHER" id="PTHR46103:SF1">
    <property type="entry name" value="RRNA METHYLTRANSFERASE 1, MITOCHONDRIAL"/>
    <property type="match status" value="1"/>
</dbReference>
<organism evidence="12 13">
    <name type="scientific">Neohortaea acidophila</name>
    <dbReference type="NCBI Taxonomy" id="245834"/>
    <lineage>
        <taxon>Eukaryota</taxon>
        <taxon>Fungi</taxon>
        <taxon>Dikarya</taxon>
        <taxon>Ascomycota</taxon>
        <taxon>Pezizomycotina</taxon>
        <taxon>Dothideomycetes</taxon>
        <taxon>Dothideomycetidae</taxon>
        <taxon>Mycosphaerellales</taxon>
        <taxon>Teratosphaeriaceae</taxon>
        <taxon>Neohortaea</taxon>
    </lineage>
</organism>
<protein>
    <recommendedName>
        <fullName evidence="9">rRNA methyltransferase 1, mitochondrial</fullName>
    </recommendedName>
</protein>
<evidence type="ECO:0000256" key="7">
    <source>
        <dbReference type="ARBA" id="ARBA00022946"/>
    </source>
</evidence>
<comment type="subcellular location">
    <subcellularLocation>
        <location evidence="1">Mitochondrion</location>
    </subcellularLocation>
</comment>
<dbReference type="CDD" id="cd18105">
    <property type="entry name" value="SpoU-like_MRM1"/>
    <property type="match status" value="1"/>
</dbReference>
<dbReference type="OrthoDB" id="270651at2759"/>
<feature type="compositionally biased region" description="Basic and acidic residues" evidence="10">
    <location>
        <begin position="41"/>
        <end position="64"/>
    </location>
</feature>
<feature type="compositionally biased region" description="Polar residues" evidence="10">
    <location>
        <begin position="113"/>
        <end position="129"/>
    </location>
</feature>
<keyword evidence="5" id="KW-0808">Transferase</keyword>
<feature type="domain" description="RNA 2-O ribose methyltransferase substrate binding" evidence="11">
    <location>
        <begin position="371"/>
        <end position="450"/>
    </location>
</feature>
<feature type="compositionally biased region" description="Low complexity" evidence="10">
    <location>
        <begin position="321"/>
        <end position="334"/>
    </location>
</feature>
<dbReference type="Proteomes" id="UP000799767">
    <property type="component" value="Unassembled WGS sequence"/>
</dbReference>
<feature type="compositionally biased region" description="Basic and acidic residues" evidence="10">
    <location>
        <begin position="75"/>
        <end position="85"/>
    </location>
</feature>
<keyword evidence="6" id="KW-0949">S-adenosyl-L-methionine</keyword>